<protein>
    <submittedName>
        <fullName evidence="5">Outer membrane protein assembly factor BamD</fullName>
    </submittedName>
</protein>
<feature type="domain" description="Outer membrane lipoprotein BamD-like" evidence="4">
    <location>
        <begin position="35"/>
        <end position="181"/>
    </location>
</feature>
<evidence type="ECO:0000259" key="4">
    <source>
        <dbReference type="Pfam" id="PF13525"/>
    </source>
</evidence>
<accession>A0A2V3PSN0</accession>
<sequence length="287" mass="34232">MKIRILLVFVLTLLVATSCGEYNKILKSTDYELKYTYAKKYFDEKKYGRASTLLEELVPIFKGTSHAEESLFLLAQSFFYDKDYTTATQYFKAYYTTYPKGEFTELARFNAAYGLYLDIPDVRLDQTNTYKSMQEFQTFLEIYPQSDKVQLVQDYLFEMQEKLALKELMACRLYFNLGNYMGNNYESCVITAREALKTYPYSQYREEFQILILRSRHEVASQSIVERTAERYRDVIDEHYNYLNMFPEGKYKREADRYYRRAVRALDLKIEGMTDEEIENEKKLESK</sequence>
<dbReference type="InterPro" id="IPR011990">
    <property type="entry name" value="TPR-like_helical_dom_sf"/>
</dbReference>
<dbReference type="SUPFAM" id="SSF48452">
    <property type="entry name" value="TPR-like"/>
    <property type="match status" value="1"/>
</dbReference>
<keyword evidence="2" id="KW-0472">Membrane</keyword>
<keyword evidence="6" id="KW-1185">Reference proteome</keyword>
<evidence type="ECO:0000313" key="6">
    <source>
        <dbReference type="Proteomes" id="UP000247973"/>
    </source>
</evidence>
<dbReference type="Pfam" id="PF13525">
    <property type="entry name" value="YfiO"/>
    <property type="match status" value="1"/>
</dbReference>
<dbReference type="AlphaFoldDB" id="A0A2V3PSN0"/>
<evidence type="ECO:0000313" key="5">
    <source>
        <dbReference type="EMBL" id="PXV68180.1"/>
    </source>
</evidence>
<dbReference type="OrthoDB" id="9770761at2"/>
<evidence type="ECO:0000256" key="2">
    <source>
        <dbReference type="ARBA" id="ARBA00023136"/>
    </source>
</evidence>
<proteinExistence type="predicted"/>
<dbReference type="EMBL" id="QICL01000002">
    <property type="protein sequence ID" value="PXV68180.1"/>
    <property type="molecule type" value="Genomic_DNA"/>
</dbReference>
<dbReference type="RefSeq" id="WP_110309461.1">
    <property type="nucleotide sequence ID" value="NZ_QICL01000002.1"/>
</dbReference>
<gene>
    <name evidence="5" type="ORF">CLV62_102212</name>
</gene>
<dbReference type="NCBIfam" id="TIGR03302">
    <property type="entry name" value="OM_YfiO"/>
    <property type="match status" value="1"/>
</dbReference>
<dbReference type="PROSITE" id="PS51257">
    <property type="entry name" value="PROKAR_LIPOPROTEIN"/>
    <property type="match status" value="1"/>
</dbReference>
<dbReference type="InterPro" id="IPR039565">
    <property type="entry name" value="BamD-like"/>
</dbReference>
<organism evidence="5 6">
    <name type="scientific">Dysgonomonas alginatilytica</name>
    <dbReference type="NCBI Taxonomy" id="1605892"/>
    <lineage>
        <taxon>Bacteria</taxon>
        <taxon>Pseudomonadati</taxon>
        <taxon>Bacteroidota</taxon>
        <taxon>Bacteroidia</taxon>
        <taxon>Bacteroidales</taxon>
        <taxon>Dysgonomonadaceae</taxon>
        <taxon>Dysgonomonas</taxon>
    </lineage>
</organism>
<evidence type="ECO:0000256" key="3">
    <source>
        <dbReference type="ARBA" id="ARBA00023237"/>
    </source>
</evidence>
<dbReference type="Gene3D" id="1.25.40.10">
    <property type="entry name" value="Tetratricopeptide repeat domain"/>
    <property type="match status" value="1"/>
</dbReference>
<name>A0A2V3PSN0_9BACT</name>
<evidence type="ECO:0000256" key="1">
    <source>
        <dbReference type="ARBA" id="ARBA00022729"/>
    </source>
</evidence>
<keyword evidence="3" id="KW-0998">Cell outer membrane</keyword>
<reference evidence="5 6" key="1">
    <citation type="submission" date="2018-03" db="EMBL/GenBank/DDBJ databases">
        <title>Genomic Encyclopedia of Archaeal and Bacterial Type Strains, Phase II (KMG-II): from individual species to whole genera.</title>
        <authorList>
            <person name="Goeker M."/>
        </authorList>
    </citation>
    <scope>NUCLEOTIDE SEQUENCE [LARGE SCALE GENOMIC DNA]</scope>
    <source>
        <strain evidence="5 6">DSM 100214</strain>
    </source>
</reference>
<comment type="caution">
    <text evidence="5">The sequence shown here is derived from an EMBL/GenBank/DDBJ whole genome shotgun (WGS) entry which is preliminary data.</text>
</comment>
<dbReference type="Proteomes" id="UP000247973">
    <property type="component" value="Unassembled WGS sequence"/>
</dbReference>
<dbReference type="InterPro" id="IPR017689">
    <property type="entry name" value="BamD"/>
</dbReference>
<keyword evidence="1" id="KW-0732">Signal</keyword>